<comment type="subcellular location">
    <subcellularLocation>
        <location evidence="3">Cytoplasm</location>
    </subcellularLocation>
</comment>
<dbReference type="InterPro" id="IPR043519">
    <property type="entry name" value="NT_sf"/>
</dbReference>
<evidence type="ECO:0000256" key="10">
    <source>
        <dbReference type="SAM" id="MobiDB-lite"/>
    </source>
</evidence>
<evidence type="ECO:0000259" key="12">
    <source>
        <dbReference type="Pfam" id="PF22600"/>
    </source>
</evidence>
<dbReference type="OrthoDB" id="407432at2759"/>
<feature type="compositionally biased region" description="Polar residues" evidence="10">
    <location>
        <begin position="51"/>
        <end position="63"/>
    </location>
</feature>
<dbReference type="SUPFAM" id="SSF81301">
    <property type="entry name" value="Nucleotidyltransferase"/>
    <property type="match status" value="1"/>
</dbReference>
<dbReference type="GO" id="GO:0050265">
    <property type="term" value="F:RNA uridylyltransferase activity"/>
    <property type="evidence" value="ECO:0007669"/>
    <property type="project" value="TreeGrafter"/>
</dbReference>
<evidence type="ECO:0000313" key="14">
    <source>
        <dbReference type="Proteomes" id="UP000308768"/>
    </source>
</evidence>
<dbReference type="Gene3D" id="1.10.1410.10">
    <property type="match status" value="1"/>
</dbReference>
<keyword evidence="7" id="KW-0808">Transferase</keyword>
<dbReference type="GO" id="GO:1990817">
    <property type="term" value="F:poly(A) RNA polymerase activity"/>
    <property type="evidence" value="ECO:0007669"/>
    <property type="project" value="UniProtKB-EC"/>
</dbReference>
<dbReference type="STRING" id="331657.A0A4U0XEM3"/>
<dbReference type="GO" id="GO:0010605">
    <property type="term" value="P:negative regulation of macromolecule metabolic process"/>
    <property type="evidence" value="ECO:0007669"/>
    <property type="project" value="UniProtKB-ARBA"/>
</dbReference>
<proteinExistence type="inferred from homology"/>
<evidence type="ECO:0000256" key="3">
    <source>
        <dbReference type="ARBA" id="ARBA00004496"/>
    </source>
</evidence>
<name>A0A4U0XEM3_9PEZI</name>
<evidence type="ECO:0000313" key="13">
    <source>
        <dbReference type="EMBL" id="TKA73055.1"/>
    </source>
</evidence>
<feature type="region of interest" description="Disordered" evidence="10">
    <location>
        <begin position="307"/>
        <end position="373"/>
    </location>
</feature>
<evidence type="ECO:0000256" key="2">
    <source>
        <dbReference type="ARBA" id="ARBA00001946"/>
    </source>
</evidence>
<dbReference type="Pfam" id="PF22600">
    <property type="entry name" value="MTPAP-like_central"/>
    <property type="match status" value="1"/>
</dbReference>
<comment type="cofactor">
    <cofactor evidence="1">
        <name>Mn(2+)</name>
        <dbReference type="ChEBI" id="CHEBI:29035"/>
    </cofactor>
</comment>
<protein>
    <recommendedName>
        <fullName evidence="5">polynucleotide adenylyltransferase</fullName>
        <ecNumber evidence="5">2.7.7.19</ecNumber>
    </recommendedName>
</protein>
<comment type="caution">
    <text evidence="13">The sequence shown here is derived from an EMBL/GenBank/DDBJ whole genome shotgun (WGS) entry which is preliminary data.</text>
</comment>
<feature type="compositionally biased region" description="Basic and acidic residues" evidence="10">
    <location>
        <begin position="667"/>
        <end position="680"/>
    </location>
</feature>
<evidence type="ECO:0000256" key="4">
    <source>
        <dbReference type="ARBA" id="ARBA00008593"/>
    </source>
</evidence>
<accession>A0A4U0XEM3</accession>
<evidence type="ECO:0000256" key="1">
    <source>
        <dbReference type="ARBA" id="ARBA00001936"/>
    </source>
</evidence>
<dbReference type="EC" id="2.7.7.19" evidence="5"/>
<organism evidence="13 14">
    <name type="scientific">Cryomyces minteri</name>
    <dbReference type="NCBI Taxonomy" id="331657"/>
    <lineage>
        <taxon>Eukaryota</taxon>
        <taxon>Fungi</taxon>
        <taxon>Dikarya</taxon>
        <taxon>Ascomycota</taxon>
        <taxon>Pezizomycotina</taxon>
        <taxon>Dothideomycetes</taxon>
        <taxon>Dothideomycetes incertae sedis</taxon>
        <taxon>Cryomyces</taxon>
    </lineage>
</organism>
<evidence type="ECO:0000259" key="11">
    <source>
        <dbReference type="Pfam" id="PF03828"/>
    </source>
</evidence>
<dbReference type="GO" id="GO:0031123">
    <property type="term" value="P:RNA 3'-end processing"/>
    <property type="evidence" value="ECO:0007669"/>
    <property type="project" value="TreeGrafter"/>
</dbReference>
<dbReference type="Proteomes" id="UP000308768">
    <property type="component" value="Unassembled WGS sequence"/>
</dbReference>
<dbReference type="InterPro" id="IPR054708">
    <property type="entry name" value="MTPAP-like_central"/>
</dbReference>
<comment type="cofactor">
    <cofactor evidence="2">
        <name>Mg(2+)</name>
        <dbReference type="ChEBI" id="CHEBI:18420"/>
    </cofactor>
</comment>
<dbReference type="GO" id="GO:0046872">
    <property type="term" value="F:metal ion binding"/>
    <property type="evidence" value="ECO:0007669"/>
    <property type="project" value="UniProtKB-KW"/>
</dbReference>
<dbReference type="GO" id="GO:0005737">
    <property type="term" value="C:cytoplasm"/>
    <property type="evidence" value="ECO:0007669"/>
    <property type="project" value="UniProtKB-SubCell"/>
</dbReference>
<evidence type="ECO:0000256" key="9">
    <source>
        <dbReference type="ARBA" id="ARBA00022842"/>
    </source>
</evidence>
<dbReference type="SUPFAM" id="SSF81631">
    <property type="entry name" value="PAP/OAS1 substrate-binding domain"/>
    <property type="match status" value="1"/>
</dbReference>
<evidence type="ECO:0000256" key="5">
    <source>
        <dbReference type="ARBA" id="ARBA00012388"/>
    </source>
</evidence>
<evidence type="ECO:0000256" key="7">
    <source>
        <dbReference type="ARBA" id="ARBA00022679"/>
    </source>
</evidence>
<dbReference type="Pfam" id="PF03828">
    <property type="entry name" value="PAP_assoc"/>
    <property type="match status" value="1"/>
</dbReference>
<comment type="similarity">
    <text evidence="4">Belongs to the DNA polymerase type-B-like family.</text>
</comment>
<evidence type="ECO:0000256" key="6">
    <source>
        <dbReference type="ARBA" id="ARBA00022490"/>
    </source>
</evidence>
<dbReference type="EMBL" id="NAJN01000457">
    <property type="protein sequence ID" value="TKA73055.1"/>
    <property type="molecule type" value="Genomic_DNA"/>
</dbReference>
<keyword evidence="14" id="KW-1185">Reference proteome</keyword>
<feature type="region of interest" description="Disordered" evidence="10">
    <location>
        <begin position="1"/>
        <end position="104"/>
    </location>
</feature>
<dbReference type="Gene3D" id="3.30.460.10">
    <property type="entry name" value="Beta Polymerase, domain 2"/>
    <property type="match status" value="1"/>
</dbReference>
<reference evidence="13 14" key="1">
    <citation type="submission" date="2017-03" db="EMBL/GenBank/DDBJ databases">
        <title>Genomes of endolithic fungi from Antarctica.</title>
        <authorList>
            <person name="Coleine C."/>
            <person name="Masonjones S."/>
            <person name="Stajich J.E."/>
        </authorList>
    </citation>
    <scope>NUCLEOTIDE SEQUENCE [LARGE SCALE GENOMIC DNA]</scope>
    <source>
        <strain evidence="13 14">CCFEE 5187</strain>
    </source>
</reference>
<dbReference type="PANTHER" id="PTHR12271:SF40">
    <property type="entry name" value="POLY(A) RNA POLYMERASE GLD2"/>
    <property type="match status" value="1"/>
</dbReference>
<feature type="domain" description="PAP-associated" evidence="11">
    <location>
        <begin position="540"/>
        <end position="616"/>
    </location>
</feature>
<sequence length="703" mass="77439">MILGNVKIQQEPLQTRGPRPQGHPRTRHSNNNSAAKEPEMAINEPRVPASATGTPSGTGNRNPGYQAWRATAIAPSTAGLPGPHPGRHPNAPQAGRGSTLGKDQSGITFLQRPRTGGVHGPQGFHAQTLAANMVQSQPANRSWRPQAQHQHPGPPPAMQAFNAQCHFLEEIAAIEIPKVEMTSEEFAAKEAFRLSLESVCHDVRAGEDSGFFPRVTLQSFGSLRSGFANAGSDMDLAIVSSTPQSSPHVFSLHERDLPRLLEKRFLELGFGARLLTRTRVPIIKVCQEPTLELLSALREEREKWDALPDGEKYHKPKPAVEDKPVEEGTKAASDNTPACTVNDQKLNATKPSPSENQDSASRSLANEKQPQVLSTTLAQTALRSRRQEESLKSWLREKKLGPLDFPKTGVGIQCDINSSNALALHNTLLLRCYSACDPRVRPMVLFIKSWAKRRKINSSYSGTLSSYGYVLMILHFLANVAQPPVTPNLQLAWQPPTEHSPPQALTDEISCDGYDVRFWRDEAELRRMAMEGRGSQNHEPLGALLRNFFHYFAQQGNGVAGFGFNWTQDVLSLRTQGGLVPKRVKGWTGAKSQILDGKEIRHRYLFAIEDPFEHEHNVARTVTHMGICAIRDEFRRAWRILCAVGQGMEARDGGLFDVVLPPPEPSAEEKKDGEDRKDGPDLSDTVLFPSLNGNVAAADRVVG</sequence>
<evidence type="ECO:0000256" key="8">
    <source>
        <dbReference type="ARBA" id="ARBA00022723"/>
    </source>
</evidence>
<keyword evidence="6" id="KW-0963">Cytoplasm</keyword>
<dbReference type="PANTHER" id="PTHR12271">
    <property type="entry name" value="POLY A POLYMERASE CID PAP -RELATED"/>
    <property type="match status" value="1"/>
</dbReference>
<dbReference type="InterPro" id="IPR002058">
    <property type="entry name" value="PAP_assoc"/>
</dbReference>
<keyword evidence="8" id="KW-0479">Metal-binding</keyword>
<gene>
    <name evidence="13" type="ORF">B0A49_07018</name>
</gene>
<feature type="compositionally biased region" description="Basic and acidic residues" evidence="10">
    <location>
        <begin position="307"/>
        <end position="329"/>
    </location>
</feature>
<feature type="compositionally biased region" description="Polar residues" evidence="10">
    <location>
        <begin position="332"/>
        <end position="373"/>
    </location>
</feature>
<feature type="region of interest" description="Disordered" evidence="10">
    <location>
        <begin position="660"/>
        <end position="688"/>
    </location>
</feature>
<dbReference type="AlphaFoldDB" id="A0A4U0XEM3"/>
<feature type="domain" description="Poly(A) RNA polymerase mitochondrial-like central palm" evidence="12">
    <location>
        <begin position="178"/>
        <end position="289"/>
    </location>
</feature>
<keyword evidence="9" id="KW-0460">Magnesium</keyword>